<protein>
    <submittedName>
        <fullName evidence="1">Uncharacterized protein</fullName>
    </submittedName>
</protein>
<reference evidence="1" key="1">
    <citation type="submission" date="2014-11" db="EMBL/GenBank/DDBJ databases">
        <authorList>
            <person name="Amaro Gonzalez C."/>
        </authorList>
    </citation>
    <scope>NUCLEOTIDE SEQUENCE</scope>
</reference>
<organism evidence="1">
    <name type="scientific">Anguilla anguilla</name>
    <name type="common">European freshwater eel</name>
    <name type="synonym">Muraena anguilla</name>
    <dbReference type="NCBI Taxonomy" id="7936"/>
    <lineage>
        <taxon>Eukaryota</taxon>
        <taxon>Metazoa</taxon>
        <taxon>Chordata</taxon>
        <taxon>Craniata</taxon>
        <taxon>Vertebrata</taxon>
        <taxon>Euteleostomi</taxon>
        <taxon>Actinopterygii</taxon>
        <taxon>Neopterygii</taxon>
        <taxon>Teleostei</taxon>
        <taxon>Anguilliformes</taxon>
        <taxon>Anguillidae</taxon>
        <taxon>Anguilla</taxon>
    </lineage>
</organism>
<accession>A0A0E9TEC1</accession>
<proteinExistence type="predicted"/>
<dbReference type="EMBL" id="GBXM01057484">
    <property type="protein sequence ID" value="JAH51093.1"/>
    <property type="molecule type" value="Transcribed_RNA"/>
</dbReference>
<dbReference type="AlphaFoldDB" id="A0A0E9TEC1"/>
<evidence type="ECO:0000313" key="1">
    <source>
        <dbReference type="EMBL" id="JAH51093.1"/>
    </source>
</evidence>
<reference evidence="1" key="2">
    <citation type="journal article" date="2015" name="Fish Shellfish Immunol.">
        <title>Early steps in the European eel (Anguilla anguilla)-Vibrio vulnificus interaction in the gills: Role of the RtxA13 toxin.</title>
        <authorList>
            <person name="Callol A."/>
            <person name="Pajuelo D."/>
            <person name="Ebbesson L."/>
            <person name="Teles M."/>
            <person name="MacKenzie S."/>
            <person name="Amaro C."/>
        </authorList>
    </citation>
    <scope>NUCLEOTIDE SEQUENCE</scope>
</reference>
<sequence length="45" mass="5213">MLMLLRDLFVRTAPVRSGSASRQHFHCAEVLIVLVERAFRDQELT</sequence>
<name>A0A0E9TEC1_ANGAN</name>